<organism evidence="1 2">
    <name type="scientific">Modicella reniformis</name>
    <dbReference type="NCBI Taxonomy" id="1440133"/>
    <lineage>
        <taxon>Eukaryota</taxon>
        <taxon>Fungi</taxon>
        <taxon>Fungi incertae sedis</taxon>
        <taxon>Mucoromycota</taxon>
        <taxon>Mortierellomycotina</taxon>
        <taxon>Mortierellomycetes</taxon>
        <taxon>Mortierellales</taxon>
        <taxon>Mortierellaceae</taxon>
        <taxon>Modicella</taxon>
    </lineage>
</organism>
<evidence type="ECO:0000313" key="2">
    <source>
        <dbReference type="Proteomes" id="UP000749646"/>
    </source>
</evidence>
<proteinExistence type="predicted"/>
<reference evidence="1" key="1">
    <citation type="journal article" date="2020" name="Fungal Divers.">
        <title>Resolving the Mortierellaceae phylogeny through synthesis of multi-gene phylogenetics and phylogenomics.</title>
        <authorList>
            <person name="Vandepol N."/>
            <person name="Liber J."/>
            <person name="Desiro A."/>
            <person name="Na H."/>
            <person name="Kennedy M."/>
            <person name="Barry K."/>
            <person name="Grigoriev I.V."/>
            <person name="Miller A.N."/>
            <person name="O'Donnell K."/>
            <person name="Stajich J.E."/>
            <person name="Bonito G."/>
        </authorList>
    </citation>
    <scope>NUCLEOTIDE SEQUENCE</scope>
    <source>
        <strain evidence="1">MES-2147</strain>
    </source>
</reference>
<dbReference type="EMBL" id="JAAAHW010003673">
    <property type="protein sequence ID" value="KAF9981658.1"/>
    <property type="molecule type" value="Genomic_DNA"/>
</dbReference>
<dbReference type="OrthoDB" id="2384430at2759"/>
<comment type="caution">
    <text evidence="1">The sequence shown here is derived from an EMBL/GenBank/DDBJ whole genome shotgun (WGS) entry which is preliminary data.</text>
</comment>
<protein>
    <submittedName>
        <fullName evidence="1">Uncharacterized protein</fullName>
    </submittedName>
</protein>
<keyword evidence="2" id="KW-1185">Reference proteome</keyword>
<name>A0A9P6M968_9FUNG</name>
<dbReference type="AlphaFoldDB" id="A0A9P6M968"/>
<sequence length="145" mass="15941">MNNDPDKQPTQSFQNRLTGEAVDIPTVIYPKTGGCIVLWENIQSGFKNAESILNTKSLVPFMKDDNLKQIIPKRIASHSGVVLDVLVEGNGQVDSTREVANLSQVLSTGKKSKDCDEQPTNQSLVMNPKTIPEVSQPSIFVHIHT</sequence>
<dbReference type="Proteomes" id="UP000749646">
    <property type="component" value="Unassembled WGS sequence"/>
</dbReference>
<evidence type="ECO:0000313" key="1">
    <source>
        <dbReference type="EMBL" id="KAF9981658.1"/>
    </source>
</evidence>
<accession>A0A9P6M968</accession>
<gene>
    <name evidence="1" type="ORF">BGZ65_003708</name>
</gene>